<proteinExistence type="predicted"/>
<accession>A0A3B0VJ54</accession>
<dbReference type="InterPro" id="IPR011050">
    <property type="entry name" value="Pectin_lyase_fold/virulence"/>
</dbReference>
<feature type="domain" description="Cytochrome c" evidence="3">
    <location>
        <begin position="184"/>
        <end position="302"/>
    </location>
</feature>
<sequence>MRGDITGTTGSATVLAGYGGTYLIYNGGDLSGTITDGNGNSATFVSFTNGDLAGPNPVNGSANGLENFTLMHGPSANTISFPDGRALILENIDGFDQLEVFRASPSLFNLEFTAPYGFSSQIADLGDFTAGAVEQHAPRSLLRREGVDFRRPTEAELDALDAFQFAIRIPVDGNTDLDRFAVTDDQISGRAVFFGDDARCSKCHSGAVLATTDGTIPRIPEDINATFNTGTDQIPVNALDGMLPELPDDNGISTPLVSGRNGINNVVLYGGNATLNWVGGTNSRLISAQGVGNITVLGLNLTCSANCGTMAAIRASGNGRILIKNNTITGFDQAIDLNGLSNLTVKGNDLADKADSEK</sequence>
<evidence type="ECO:0000259" key="3">
    <source>
        <dbReference type="PROSITE" id="PS51007"/>
    </source>
</evidence>
<dbReference type="GO" id="GO:0020037">
    <property type="term" value="F:heme binding"/>
    <property type="evidence" value="ECO:0007669"/>
    <property type="project" value="InterPro"/>
</dbReference>
<evidence type="ECO:0000256" key="2">
    <source>
        <dbReference type="ARBA" id="ARBA00023004"/>
    </source>
</evidence>
<evidence type="ECO:0000256" key="1">
    <source>
        <dbReference type="ARBA" id="ARBA00022723"/>
    </source>
</evidence>
<protein>
    <recommendedName>
        <fullName evidence="3">Cytochrome c domain-containing protein</fullName>
    </recommendedName>
</protein>
<dbReference type="AlphaFoldDB" id="A0A3B0VJ54"/>
<keyword evidence="1" id="KW-0479">Metal-binding</keyword>
<dbReference type="GO" id="GO:0009055">
    <property type="term" value="F:electron transfer activity"/>
    <property type="evidence" value="ECO:0007669"/>
    <property type="project" value="InterPro"/>
</dbReference>
<organism evidence="4">
    <name type="scientific">hydrothermal vent metagenome</name>
    <dbReference type="NCBI Taxonomy" id="652676"/>
    <lineage>
        <taxon>unclassified sequences</taxon>
        <taxon>metagenomes</taxon>
        <taxon>ecological metagenomes</taxon>
    </lineage>
</organism>
<keyword evidence="2" id="KW-0408">Iron</keyword>
<gene>
    <name evidence="4" type="ORF">MNBD_CHLOROFLEXI01-2554</name>
</gene>
<dbReference type="EMBL" id="UOEU01000991">
    <property type="protein sequence ID" value="VAW42961.1"/>
    <property type="molecule type" value="Genomic_DNA"/>
</dbReference>
<evidence type="ECO:0000313" key="4">
    <source>
        <dbReference type="EMBL" id="VAW42961.1"/>
    </source>
</evidence>
<dbReference type="PROSITE" id="PS51007">
    <property type="entry name" value="CYTC"/>
    <property type="match status" value="1"/>
</dbReference>
<dbReference type="SUPFAM" id="SSF51126">
    <property type="entry name" value="Pectin lyase-like"/>
    <property type="match status" value="1"/>
</dbReference>
<reference evidence="4" key="1">
    <citation type="submission" date="2018-06" db="EMBL/GenBank/DDBJ databases">
        <authorList>
            <person name="Zhirakovskaya E."/>
        </authorList>
    </citation>
    <scope>NUCLEOTIDE SEQUENCE</scope>
</reference>
<dbReference type="InterPro" id="IPR009056">
    <property type="entry name" value="Cyt_c-like_dom"/>
</dbReference>
<dbReference type="GO" id="GO:0046872">
    <property type="term" value="F:metal ion binding"/>
    <property type="evidence" value="ECO:0007669"/>
    <property type="project" value="UniProtKB-KW"/>
</dbReference>
<name>A0A3B0VJ54_9ZZZZ</name>